<dbReference type="InterPro" id="IPR050238">
    <property type="entry name" value="DNA_Rep/Repair_Clamp_Loader"/>
</dbReference>
<keyword evidence="1" id="KW-0548">Nucleotidyltransferase</keyword>
<protein>
    <submittedName>
        <fullName evidence="1">DNA polymerase III subunit delta</fullName>
        <ecNumber evidence="1">2.7.7.7</ecNumber>
    </submittedName>
</protein>
<proteinExistence type="predicted"/>
<dbReference type="SUPFAM" id="SSF52540">
    <property type="entry name" value="P-loop containing nucleoside triphosphate hydrolases"/>
    <property type="match status" value="1"/>
</dbReference>
<dbReference type="AlphaFoldDB" id="A0A9D2RKI7"/>
<gene>
    <name evidence="1" type="primary">holB</name>
    <name evidence="1" type="ORF">H9906_03350</name>
</gene>
<evidence type="ECO:0000313" key="1">
    <source>
        <dbReference type="EMBL" id="HJD44046.1"/>
    </source>
</evidence>
<dbReference type="Gene3D" id="3.40.50.300">
    <property type="entry name" value="P-loop containing nucleotide triphosphate hydrolases"/>
    <property type="match status" value="1"/>
</dbReference>
<dbReference type="InterPro" id="IPR027417">
    <property type="entry name" value="P-loop_NTPase"/>
</dbReference>
<dbReference type="Proteomes" id="UP000823889">
    <property type="component" value="Unassembled WGS sequence"/>
</dbReference>
<dbReference type="GO" id="GO:0006261">
    <property type="term" value="P:DNA-templated DNA replication"/>
    <property type="evidence" value="ECO:0007669"/>
    <property type="project" value="TreeGrafter"/>
</dbReference>
<organism evidence="1 2">
    <name type="scientific">Candidatus Paenalcaligenes intestinipullorum</name>
    <dbReference type="NCBI Taxonomy" id="2838718"/>
    <lineage>
        <taxon>Bacteria</taxon>
        <taxon>Pseudomonadati</taxon>
        <taxon>Pseudomonadota</taxon>
        <taxon>Betaproteobacteria</taxon>
        <taxon>Burkholderiales</taxon>
        <taxon>Alcaligenaceae</taxon>
        <taxon>Paenalcaligenes</taxon>
    </lineage>
</organism>
<dbReference type="Pfam" id="PF13177">
    <property type="entry name" value="DNA_pol3_delta2"/>
    <property type="match status" value="1"/>
</dbReference>
<dbReference type="NCBIfam" id="TIGR00678">
    <property type="entry name" value="holB"/>
    <property type="match status" value="1"/>
</dbReference>
<evidence type="ECO:0000313" key="2">
    <source>
        <dbReference type="Proteomes" id="UP000823889"/>
    </source>
</evidence>
<dbReference type="PANTHER" id="PTHR11669">
    <property type="entry name" value="REPLICATION FACTOR C / DNA POLYMERASE III GAMMA-TAU SUBUNIT"/>
    <property type="match status" value="1"/>
</dbReference>
<name>A0A9D2RKI7_9BURK</name>
<dbReference type="GO" id="GO:0009360">
    <property type="term" value="C:DNA polymerase III complex"/>
    <property type="evidence" value="ECO:0007669"/>
    <property type="project" value="TreeGrafter"/>
</dbReference>
<dbReference type="EMBL" id="DWUQ01000065">
    <property type="protein sequence ID" value="HJD44046.1"/>
    <property type="molecule type" value="Genomic_DNA"/>
</dbReference>
<dbReference type="PANTHER" id="PTHR11669:SF8">
    <property type="entry name" value="DNA POLYMERASE III SUBUNIT DELTA"/>
    <property type="match status" value="1"/>
</dbReference>
<dbReference type="GO" id="GO:0008408">
    <property type="term" value="F:3'-5' exonuclease activity"/>
    <property type="evidence" value="ECO:0007669"/>
    <property type="project" value="InterPro"/>
</dbReference>
<comment type="caution">
    <text evidence="1">The sequence shown here is derived from an EMBL/GenBank/DDBJ whole genome shotgun (WGS) entry which is preliminary data.</text>
</comment>
<keyword evidence="1" id="KW-0808">Transferase</keyword>
<dbReference type="EC" id="2.7.7.7" evidence="1"/>
<reference evidence="1" key="1">
    <citation type="journal article" date="2021" name="PeerJ">
        <title>Extensive microbial diversity within the chicken gut microbiome revealed by metagenomics and culture.</title>
        <authorList>
            <person name="Gilroy R."/>
            <person name="Ravi A."/>
            <person name="Getino M."/>
            <person name="Pursley I."/>
            <person name="Horton D.L."/>
            <person name="Alikhan N.F."/>
            <person name="Baker D."/>
            <person name="Gharbi K."/>
            <person name="Hall N."/>
            <person name="Watson M."/>
            <person name="Adriaenssens E.M."/>
            <person name="Foster-Nyarko E."/>
            <person name="Jarju S."/>
            <person name="Secka A."/>
            <person name="Antonio M."/>
            <person name="Oren A."/>
            <person name="Chaudhuri R.R."/>
            <person name="La Ragione R."/>
            <person name="Hildebrand F."/>
            <person name="Pallen M.J."/>
        </authorList>
    </citation>
    <scope>NUCLEOTIDE SEQUENCE</scope>
    <source>
        <strain evidence="1">9264</strain>
    </source>
</reference>
<dbReference type="GO" id="GO:0003887">
    <property type="term" value="F:DNA-directed DNA polymerase activity"/>
    <property type="evidence" value="ECO:0007669"/>
    <property type="project" value="UniProtKB-EC"/>
</dbReference>
<reference evidence="1" key="2">
    <citation type="submission" date="2021-04" db="EMBL/GenBank/DDBJ databases">
        <authorList>
            <person name="Gilroy R."/>
        </authorList>
    </citation>
    <scope>NUCLEOTIDE SEQUENCE</scope>
    <source>
        <strain evidence="1">9264</strain>
    </source>
</reference>
<sequence>MSHSEFFGYYPWQRQIAQNWLQHRERFAHAWLIHGAPGIGKVTFARQSAQSLLCWQPQHGLACQQCDACRWCQQGNHPDLRLIRPEAVAVLEAGSTEADTTKKTAPSKEIRVEQLRQLQSWFTTATHRGGWRVAVLYPAERLNTVSANALLKMLEEPPEHTVFLLVAEAPDRLLPTIVSRCRRLPLPLPSSNEALAWLDEQGLSDSTSWLAAAGGGPLAAFALAQQQDRPYPDWLSALLQQLLQTAPRYEGIAEQLEKLPASQWLHILHCMVMDLHLLSVHLPARYYPDLYQAYLKQVAELSPLALSQLHKWLLEQIRWQEHPLNAKLLVHHTLDRLHRSLNTKAAA</sequence>
<dbReference type="InterPro" id="IPR004622">
    <property type="entry name" value="DNA_pol_HolB"/>
</dbReference>
<accession>A0A9D2RKI7</accession>